<name>A0A444DD67_ENSVE</name>
<proteinExistence type="predicted"/>
<dbReference type="Proteomes" id="UP000290560">
    <property type="component" value="Unassembled WGS sequence"/>
</dbReference>
<reference evidence="1" key="1">
    <citation type="journal article" date="2018" name="Data Brief">
        <title>Genome sequence data from 17 accessions of Ensete ventricosum, a staple food crop for millions in Ethiopia.</title>
        <authorList>
            <person name="Yemataw Z."/>
            <person name="Muzemil S."/>
            <person name="Ambachew D."/>
            <person name="Tripathi L."/>
            <person name="Tesfaye K."/>
            <person name="Chala A."/>
            <person name="Farbos A."/>
            <person name="O'Neill P."/>
            <person name="Moore K."/>
            <person name="Grant M."/>
            <person name="Studholme D.J."/>
        </authorList>
    </citation>
    <scope>NUCLEOTIDE SEQUENCE [LARGE SCALE GENOMIC DNA]</scope>
    <source>
        <tissue evidence="1">Leaf</tissue>
    </source>
</reference>
<protein>
    <submittedName>
        <fullName evidence="1">Uncharacterized protein</fullName>
    </submittedName>
</protein>
<sequence>MKKRRHLAFVLHMLRLVKPLANDLIKNSRRAKDQISTTRTGERKTTGRSRVIGMDYLPGALCGVHRDSEELREDRSVCKSNQSKAMREGCGAYSRAVLAIHPARLRGVKERPAFTTSRFRWGPLARARSGILLMFKQRTVIFPCITVWGPREIDRTRSSLTEFYDVKKAGPCPRSDIQSAGPALTVSVVDGRELDTSFWLGGGERRGKSLHDFFMKTFFHRMIPGDRVRSIIPTHFPSIYMLSSTDAVACSHARSRPSNALADQNFQS</sequence>
<accession>A0A444DD67</accession>
<organism evidence="1">
    <name type="scientific">Ensete ventricosum</name>
    <name type="common">Abyssinian banana</name>
    <name type="synonym">Musa ensete</name>
    <dbReference type="NCBI Taxonomy" id="4639"/>
    <lineage>
        <taxon>Eukaryota</taxon>
        <taxon>Viridiplantae</taxon>
        <taxon>Streptophyta</taxon>
        <taxon>Embryophyta</taxon>
        <taxon>Tracheophyta</taxon>
        <taxon>Spermatophyta</taxon>
        <taxon>Magnoliopsida</taxon>
        <taxon>Liliopsida</taxon>
        <taxon>Zingiberales</taxon>
        <taxon>Musaceae</taxon>
        <taxon>Ensete</taxon>
    </lineage>
</organism>
<gene>
    <name evidence="1" type="ORF">BHM03_00046659</name>
</gene>
<evidence type="ECO:0000313" key="1">
    <source>
        <dbReference type="EMBL" id="RZR74957.1"/>
    </source>
</evidence>
<dbReference type="EMBL" id="KV876476">
    <property type="protein sequence ID" value="RZR74957.1"/>
    <property type="molecule type" value="Genomic_DNA"/>
</dbReference>
<dbReference type="AlphaFoldDB" id="A0A444DD67"/>